<accession>A0A016WH75</accession>
<reference evidence="3" key="1">
    <citation type="journal article" date="2015" name="Nat. Genet.">
        <title>The genome and transcriptome of the zoonotic hookworm Ancylostoma ceylanicum identify infection-specific gene families.</title>
        <authorList>
            <person name="Schwarz E.M."/>
            <person name="Hu Y."/>
            <person name="Antoshechkin I."/>
            <person name="Miller M.M."/>
            <person name="Sternberg P.W."/>
            <person name="Aroian R.V."/>
        </authorList>
    </citation>
    <scope>NUCLEOTIDE SEQUENCE</scope>
    <source>
        <strain evidence="3">HY135</strain>
    </source>
</reference>
<proteinExistence type="predicted"/>
<name>A0A016WH75_9BILA</name>
<dbReference type="OrthoDB" id="10449901at2759"/>
<feature type="signal peptide" evidence="1">
    <location>
        <begin position="1"/>
        <end position="19"/>
    </location>
</feature>
<protein>
    <submittedName>
        <fullName evidence="2">Uncharacterized protein</fullName>
    </submittedName>
</protein>
<sequence>MRTILYLLAVLATISSVFGMRGALFRAGRAAPPNYGRQDFLRFGRNAYGSAGQDLFASPWGEYYAST</sequence>
<dbReference type="Proteomes" id="UP000024635">
    <property type="component" value="Unassembled WGS sequence"/>
</dbReference>
<keyword evidence="1" id="KW-0732">Signal</keyword>
<keyword evidence="3" id="KW-1185">Reference proteome</keyword>
<evidence type="ECO:0000313" key="2">
    <source>
        <dbReference type="EMBL" id="EYC38378.1"/>
    </source>
</evidence>
<organism evidence="2 3">
    <name type="scientific">Ancylostoma ceylanicum</name>
    <dbReference type="NCBI Taxonomy" id="53326"/>
    <lineage>
        <taxon>Eukaryota</taxon>
        <taxon>Metazoa</taxon>
        <taxon>Ecdysozoa</taxon>
        <taxon>Nematoda</taxon>
        <taxon>Chromadorea</taxon>
        <taxon>Rhabditida</taxon>
        <taxon>Rhabditina</taxon>
        <taxon>Rhabditomorpha</taxon>
        <taxon>Strongyloidea</taxon>
        <taxon>Ancylostomatidae</taxon>
        <taxon>Ancylostomatinae</taxon>
        <taxon>Ancylostoma</taxon>
    </lineage>
</organism>
<dbReference type="EMBL" id="JARK01000321">
    <property type="protein sequence ID" value="EYC38378.1"/>
    <property type="molecule type" value="Genomic_DNA"/>
</dbReference>
<dbReference type="AlphaFoldDB" id="A0A016WH75"/>
<evidence type="ECO:0000256" key="1">
    <source>
        <dbReference type="SAM" id="SignalP"/>
    </source>
</evidence>
<gene>
    <name evidence="2" type="primary">Acey_s0721.g1823</name>
    <name evidence="2" type="ORF">Y032_0721g1823</name>
</gene>
<feature type="chain" id="PRO_5001494691" evidence="1">
    <location>
        <begin position="20"/>
        <end position="67"/>
    </location>
</feature>
<evidence type="ECO:0000313" key="3">
    <source>
        <dbReference type="Proteomes" id="UP000024635"/>
    </source>
</evidence>
<comment type="caution">
    <text evidence="2">The sequence shown here is derived from an EMBL/GenBank/DDBJ whole genome shotgun (WGS) entry which is preliminary data.</text>
</comment>